<accession>K2QDT7</accession>
<gene>
    <name evidence="12" type="ORF">A994_04675</name>
</gene>
<dbReference type="EMBL" id="AMPO01000003">
    <property type="protein sequence ID" value="EKF86221.1"/>
    <property type="molecule type" value="Genomic_DNA"/>
</dbReference>
<evidence type="ECO:0000256" key="4">
    <source>
        <dbReference type="ARBA" id="ARBA00022692"/>
    </source>
</evidence>
<organism evidence="12 13">
    <name type="scientific">Methanobacterium formicicum (strain DSM 3637 / PP1)</name>
    <dbReference type="NCBI Taxonomy" id="1204725"/>
    <lineage>
        <taxon>Archaea</taxon>
        <taxon>Methanobacteriati</taxon>
        <taxon>Methanobacteriota</taxon>
        <taxon>Methanomada group</taxon>
        <taxon>Methanobacteria</taxon>
        <taxon>Methanobacteriales</taxon>
        <taxon>Methanobacteriaceae</taxon>
        <taxon>Methanobacterium</taxon>
    </lineage>
</organism>
<feature type="transmembrane region" description="Helical" evidence="11">
    <location>
        <begin position="141"/>
        <end position="163"/>
    </location>
</feature>
<proteinExistence type="inferred from homology"/>
<dbReference type="PATRIC" id="fig|1204725.3.peg.937"/>
<keyword evidence="5 11" id="KW-1133">Transmembrane helix</keyword>
<keyword evidence="8" id="KW-0594">Phospholipid biosynthesis</keyword>
<dbReference type="Pfam" id="PF01066">
    <property type="entry name" value="CDP-OH_P_transf"/>
    <property type="match status" value="1"/>
</dbReference>
<feature type="transmembrane region" description="Helical" evidence="11">
    <location>
        <begin position="89"/>
        <end position="107"/>
    </location>
</feature>
<dbReference type="InterPro" id="IPR000462">
    <property type="entry name" value="CDP-OH_P_trans"/>
</dbReference>
<dbReference type="RefSeq" id="WP_004030174.1">
    <property type="nucleotide sequence ID" value="NZ_AMPO01000003.1"/>
</dbReference>
<evidence type="ECO:0000256" key="9">
    <source>
        <dbReference type="ARBA" id="ARBA00023264"/>
    </source>
</evidence>
<feature type="transmembrane region" description="Helical" evidence="11">
    <location>
        <begin position="119"/>
        <end position="135"/>
    </location>
</feature>
<evidence type="ECO:0000256" key="7">
    <source>
        <dbReference type="ARBA" id="ARBA00023136"/>
    </source>
</evidence>
<evidence type="ECO:0000256" key="5">
    <source>
        <dbReference type="ARBA" id="ARBA00022989"/>
    </source>
</evidence>
<evidence type="ECO:0000313" key="12">
    <source>
        <dbReference type="EMBL" id="EKF86221.1"/>
    </source>
</evidence>
<keyword evidence="6" id="KW-0443">Lipid metabolism</keyword>
<keyword evidence="3 10" id="KW-0808">Transferase</keyword>
<dbReference type="Gene3D" id="1.20.120.1760">
    <property type="match status" value="1"/>
</dbReference>
<keyword evidence="9" id="KW-1208">Phospholipid metabolism</keyword>
<dbReference type="PANTHER" id="PTHR14269:SF11">
    <property type="entry name" value="CDP-DIACYLGLYCEROL--GLYCEROL-3-PHOSPHATE 3-PHOSPHATIDYLTRANSFERASE"/>
    <property type="match status" value="1"/>
</dbReference>
<dbReference type="Proteomes" id="UP000007360">
    <property type="component" value="Unassembled WGS sequence"/>
</dbReference>
<dbReference type="InterPro" id="IPR043130">
    <property type="entry name" value="CDP-OH_PTrfase_TM_dom"/>
</dbReference>
<protein>
    <submittedName>
        <fullName evidence="12">CDP-alcohol phosphatidyltransferase</fullName>
    </submittedName>
</protein>
<evidence type="ECO:0000256" key="11">
    <source>
        <dbReference type="SAM" id="Phobius"/>
    </source>
</evidence>
<evidence type="ECO:0000256" key="6">
    <source>
        <dbReference type="ARBA" id="ARBA00023098"/>
    </source>
</evidence>
<evidence type="ECO:0000256" key="1">
    <source>
        <dbReference type="ARBA" id="ARBA00004141"/>
    </source>
</evidence>
<keyword evidence="4 11" id="KW-0812">Transmembrane</keyword>
<dbReference type="GO" id="GO:0046474">
    <property type="term" value="P:glycerophospholipid biosynthetic process"/>
    <property type="evidence" value="ECO:0007669"/>
    <property type="project" value="TreeGrafter"/>
</dbReference>
<comment type="subcellular location">
    <subcellularLocation>
        <location evidence="1">Membrane</location>
        <topology evidence="1">Multi-pass membrane protein</topology>
    </subcellularLocation>
</comment>
<dbReference type="PROSITE" id="PS00379">
    <property type="entry name" value="CDP_ALCOHOL_P_TRANSF"/>
    <property type="match status" value="1"/>
</dbReference>
<reference evidence="12 13" key="1">
    <citation type="journal article" date="2012" name="J. Bacteriol.">
        <title>Draft genome sequence of Methanobacterium formicicum DSM 3637, an archaebacterium isolated from the methane producer amoeba Pelomyxa palustris.</title>
        <authorList>
            <person name="Gutierrez G."/>
        </authorList>
    </citation>
    <scope>NUCLEOTIDE SEQUENCE [LARGE SCALE GENOMIC DNA]</scope>
    <source>
        <strain evidence="13">DSM 3637 / PP1</strain>
    </source>
</reference>
<keyword evidence="2" id="KW-0444">Lipid biosynthesis</keyword>
<comment type="caution">
    <text evidence="12">The sequence shown here is derived from an EMBL/GenBank/DDBJ whole genome shotgun (WGS) entry which is preliminary data.</text>
</comment>
<evidence type="ECO:0000256" key="3">
    <source>
        <dbReference type="ARBA" id="ARBA00022679"/>
    </source>
</evidence>
<feature type="transmembrane region" description="Helical" evidence="11">
    <location>
        <begin position="63"/>
        <end position="83"/>
    </location>
</feature>
<sequence>MSKKSLIPSIVTALRLLVAPVLFYTIMTNQYSWAILILILAGITDFLDGYLARRLDASSDSGAYLDVISDFILIVLGFAAFVLKGWYDPFILLLIITMFALFLATSSLKKLVYDPVGKYLGAFLMVMLFVTLLFPEPMIKTILLALLVIICLISIISRFSVFLNRNNG</sequence>
<evidence type="ECO:0000256" key="10">
    <source>
        <dbReference type="RuleBase" id="RU003750"/>
    </source>
</evidence>
<dbReference type="PANTHER" id="PTHR14269">
    <property type="entry name" value="CDP-DIACYLGLYCEROL--GLYCEROL-3-PHOSPHATE 3-PHOSPHATIDYLTRANSFERASE-RELATED"/>
    <property type="match status" value="1"/>
</dbReference>
<dbReference type="InterPro" id="IPR048254">
    <property type="entry name" value="CDP_ALCOHOL_P_TRANSF_CS"/>
</dbReference>
<dbReference type="GO" id="GO:0016780">
    <property type="term" value="F:phosphotransferase activity, for other substituted phosphate groups"/>
    <property type="evidence" value="ECO:0007669"/>
    <property type="project" value="InterPro"/>
</dbReference>
<keyword evidence="7 11" id="KW-0472">Membrane</keyword>
<dbReference type="OrthoDB" id="70063at2157"/>
<dbReference type="AlphaFoldDB" id="K2QDT7"/>
<evidence type="ECO:0000256" key="2">
    <source>
        <dbReference type="ARBA" id="ARBA00022516"/>
    </source>
</evidence>
<dbReference type="InterPro" id="IPR050324">
    <property type="entry name" value="CDP-alcohol_PTase-I"/>
</dbReference>
<comment type="similarity">
    <text evidence="10">Belongs to the CDP-alcohol phosphatidyltransferase class-I family.</text>
</comment>
<keyword evidence="13" id="KW-1185">Reference proteome</keyword>
<dbReference type="GO" id="GO:0016020">
    <property type="term" value="C:membrane"/>
    <property type="evidence" value="ECO:0007669"/>
    <property type="project" value="UniProtKB-SubCell"/>
</dbReference>
<name>K2QDT7_METFP</name>
<evidence type="ECO:0000256" key="8">
    <source>
        <dbReference type="ARBA" id="ARBA00023209"/>
    </source>
</evidence>
<evidence type="ECO:0000313" key="13">
    <source>
        <dbReference type="Proteomes" id="UP000007360"/>
    </source>
</evidence>